<dbReference type="Gene3D" id="1.10.155.10">
    <property type="entry name" value="Chemotaxis receptor methyltransferase CheR, N-terminal domain"/>
    <property type="match status" value="1"/>
</dbReference>
<dbReference type="InterPro" id="IPR022642">
    <property type="entry name" value="CheR_C"/>
</dbReference>
<dbReference type="GO" id="GO:0008983">
    <property type="term" value="F:protein-glutamate O-methyltransferase activity"/>
    <property type="evidence" value="ECO:0007669"/>
    <property type="project" value="UniProtKB-EC"/>
</dbReference>
<keyword evidence="4 7" id="KW-0808">Transferase</keyword>
<dbReference type="GO" id="GO:0032259">
    <property type="term" value="P:methylation"/>
    <property type="evidence" value="ECO:0007669"/>
    <property type="project" value="UniProtKB-KW"/>
</dbReference>
<dbReference type="InterPro" id="IPR029063">
    <property type="entry name" value="SAM-dependent_MTases_sf"/>
</dbReference>
<dbReference type="RefSeq" id="WP_015338026.1">
    <property type="nucleotide sequence ID" value="NC_020055.1"/>
</dbReference>
<dbReference type="Proteomes" id="UP000010808">
    <property type="component" value="Chromosome"/>
</dbReference>
<dbReference type="eggNOG" id="COG1352">
    <property type="taxonomic scope" value="Bacteria"/>
</dbReference>
<dbReference type="SUPFAM" id="SSF47757">
    <property type="entry name" value="Chemotaxis receptor methyltransferase CheR, N-terminal domain"/>
    <property type="match status" value="1"/>
</dbReference>
<dbReference type="PRINTS" id="PR00996">
    <property type="entry name" value="CHERMTFRASE"/>
</dbReference>
<dbReference type="OrthoDB" id="9786165at2"/>
<dbReference type="SMART" id="SM00138">
    <property type="entry name" value="MeTrc"/>
    <property type="match status" value="1"/>
</dbReference>
<evidence type="ECO:0000256" key="3">
    <source>
        <dbReference type="ARBA" id="ARBA00022603"/>
    </source>
</evidence>
<dbReference type="SUPFAM" id="SSF53335">
    <property type="entry name" value="S-adenosyl-L-methionine-dependent methyltransferases"/>
    <property type="match status" value="1"/>
</dbReference>
<accession>L0RFB6</accession>
<evidence type="ECO:0000256" key="4">
    <source>
        <dbReference type="ARBA" id="ARBA00022679"/>
    </source>
</evidence>
<evidence type="ECO:0000313" key="7">
    <source>
        <dbReference type="EMBL" id="CCO25429.1"/>
    </source>
</evidence>
<protein>
    <recommendedName>
        <fullName evidence="2">protein-glutamate O-methyltransferase</fullName>
        <ecNumber evidence="2">2.1.1.80</ecNumber>
    </recommendedName>
</protein>
<name>L0RFB6_9BACT</name>
<dbReference type="InterPro" id="IPR000780">
    <property type="entry name" value="CheR_MeTrfase"/>
</dbReference>
<dbReference type="PROSITE" id="PS50123">
    <property type="entry name" value="CHER"/>
    <property type="match status" value="1"/>
</dbReference>
<dbReference type="Pfam" id="PF03705">
    <property type="entry name" value="CheR_N"/>
    <property type="match status" value="1"/>
</dbReference>
<keyword evidence="5" id="KW-0949">S-adenosyl-L-methionine</keyword>
<sequence length="306" mass="34994">MKIGKKEFDLLRQQIYRLCGLSIPDGKEYLIEHRFAPIFQDRGCKTWMEFYKLLQSSDVGFKDEIISAISTHETSFFRDNYPFTSIKQKVLPQLVNGRKSRRGIRIWCAASSTGQEPYSLAMLIHEFCNSPAQKNISPKDFSILATDISEKVLSKASNALFSKLDVDRGLPDGFTKYFKQEGRSWRLNEDVRSLVSFKKFNLLNSFNPLGKFDFVLCRNVLIYFDDATKVDIVHRIHALLPDNAYLMLGATETLSGHTDRFEAEHIGPVILYRKKNGAGKTKSMIGRKRAGTERAAIKFKKPFSAR</sequence>
<evidence type="ECO:0000313" key="8">
    <source>
        <dbReference type="Proteomes" id="UP000010808"/>
    </source>
</evidence>
<dbReference type="InterPro" id="IPR036804">
    <property type="entry name" value="CheR_N_sf"/>
</dbReference>
<dbReference type="AlphaFoldDB" id="L0RFB6"/>
<dbReference type="InterPro" id="IPR022641">
    <property type="entry name" value="CheR_N"/>
</dbReference>
<feature type="domain" description="CheR-type methyltransferase" evidence="6">
    <location>
        <begin position="1"/>
        <end position="276"/>
    </location>
</feature>
<reference evidence="7 8" key="1">
    <citation type="submission" date="2012-10" db="EMBL/GenBank/DDBJ databases">
        <authorList>
            <person name="Genoscope - CEA"/>
        </authorList>
    </citation>
    <scope>NUCLEOTIDE SEQUENCE [LARGE SCALE GENOMIC DNA]</scope>
    <source>
        <strain evidence="8">AM13 / DSM 14728</strain>
    </source>
</reference>
<dbReference type="PATRIC" id="fig|1121451.3.peg.3369"/>
<dbReference type="InterPro" id="IPR050903">
    <property type="entry name" value="Bact_Chemotaxis_MeTrfase"/>
</dbReference>
<keyword evidence="8" id="KW-1185">Reference proteome</keyword>
<proteinExistence type="predicted"/>
<evidence type="ECO:0000256" key="2">
    <source>
        <dbReference type="ARBA" id="ARBA00012534"/>
    </source>
</evidence>
<evidence type="ECO:0000256" key="5">
    <source>
        <dbReference type="ARBA" id="ARBA00022691"/>
    </source>
</evidence>
<dbReference type="PANTHER" id="PTHR24422">
    <property type="entry name" value="CHEMOTAXIS PROTEIN METHYLTRANSFERASE"/>
    <property type="match status" value="1"/>
</dbReference>
<dbReference type="STRING" id="1121451.DESAM_23162"/>
<organism evidence="7 8">
    <name type="scientific">Maridesulfovibrio hydrothermalis AM13 = DSM 14728</name>
    <dbReference type="NCBI Taxonomy" id="1121451"/>
    <lineage>
        <taxon>Bacteria</taxon>
        <taxon>Pseudomonadati</taxon>
        <taxon>Thermodesulfobacteriota</taxon>
        <taxon>Desulfovibrionia</taxon>
        <taxon>Desulfovibrionales</taxon>
        <taxon>Desulfovibrionaceae</taxon>
        <taxon>Maridesulfovibrio</taxon>
    </lineage>
</organism>
<dbReference type="KEGG" id="dhy:DESAM_23162"/>
<dbReference type="HOGENOM" id="CLU_025854_0_2_7"/>
<gene>
    <name evidence="7" type="ORF">DESAM_23162</name>
</gene>
<dbReference type="PANTHER" id="PTHR24422:SF21">
    <property type="entry name" value="CHEMOTAXIS PROTEIN METHYLTRANSFERASE 1"/>
    <property type="match status" value="1"/>
</dbReference>
<evidence type="ECO:0000259" key="6">
    <source>
        <dbReference type="PROSITE" id="PS50123"/>
    </source>
</evidence>
<evidence type="ECO:0000256" key="1">
    <source>
        <dbReference type="ARBA" id="ARBA00001541"/>
    </source>
</evidence>
<comment type="catalytic activity">
    <reaction evidence="1">
        <text>L-glutamyl-[protein] + S-adenosyl-L-methionine = [protein]-L-glutamate 5-O-methyl ester + S-adenosyl-L-homocysteine</text>
        <dbReference type="Rhea" id="RHEA:24452"/>
        <dbReference type="Rhea" id="RHEA-COMP:10208"/>
        <dbReference type="Rhea" id="RHEA-COMP:10311"/>
        <dbReference type="ChEBI" id="CHEBI:29973"/>
        <dbReference type="ChEBI" id="CHEBI:57856"/>
        <dbReference type="ChEBI" id="CHEBI:59789"/>
        <dbReference type="ChEBI" id="CHEBI:82795"/>
        <dbReference type="EC" id="2.1.1.80"/>
    </reaction>
</comment>
<keyword evidence="3 7" id="KW-0489">Methyltransferase</keyword>
<dbReference type="EC" id="2.1.1.80" evidence="2"/>
<dbReference type="Pfam" id="PF01739">
    <property type="entry name" value="CheR"/>
    <property type="match status" value="1"/>
</dbReference>
<dbReference type="EMBL" id="FO203522">
    <property type="protein sequence ID" value="CCO25429.1"/>
    <property type="molecule type" value="Genomic_DNA"/>
</dbReference>
<dbReference type="Gene3D" id="3.40.50.150">
    <property type="entry name" value="Vaccinia Virus protein VP39"/>
    <property type="match status" value="1"/>
</dbReference>